<organism evidence="1 2">
    <name type="scientific">Nosema bombycis (strain CQ1 / CVCC 102059)</name>
    <name type="common">Microsporidian parasite</name>
    <name type="synonym">Pebrine of silkworm</name>
    <dbReference type="NCBI Taxonomy" id="578461"/>
    <lineage>
        <taxon>Eukaryota</taxon>
        <taxon>Fungi</taxon>
        <taxon>Fungi incertae sedis</taxon>
        <taxon>Microsporidia</taxon>
        <taxon>Nosematidae</taxon>
        <taxon>Nosema</taxon>
    </lineage>
</organism>
<dbReference type="Proteomes" id="UP000016927">
    <property type="component" value="Unassembled WGS sequence"/>
</dbReference>
<sequence>MSFYVKNIKNLTFFTYFYYAIPSIYGCRFNKNRKEKLCKVKNRSSKRKRKS</sequence>
<name>R0KQY1_NOSB1</name>
<evidence type="ECO:0000313" key="2">
    <source>
        <dbReference type="Proteomes" id="UP000016927"/>
    </source>
</evidence>
<evidence type="ECO:0000313" key="1">
    <source>
        <dbReference type="EMBL" id="EOB13146.1"/>
    </source>
</evidence>
<dbReference type="PROSITE" id="PS51257">
    <property type="entry name" value="PROKAR_LIPOPROTEIN"/>
    <property type="match status" value="1"/>
</dbReference>
<dbReference type="EMBL" id="KB909064">
    <property type="protein sequence ID" value="EOB13146.1"/>
    <property type="molecule type" value="Genomic_DNA"/>
</dbReference>
<accession>R0KQY1</accession>
<proteinExistence type="predicted"/>
<reference evidence="1 2" key="1">
    <citation type="journal article" date="2013" name="BMC Genomics">
        <title>Comparative genomics of parasitic silkworm microsporidia reveal an association between genome expansion and host adaptation.</title>
        <authorList>
            <person name="Pan G."/>
            <person name="Xu J."/>
            <person name="Li T."/>
            <person name="Xia Q."/>
            <person name="Liu S.L."/>
            <person name="Zhang G."/>
            <person name="Li S."/>
            <person name="Li C."/>
            <person name="Liu H."/>
            <person name="Yang L."/>
            <person name="Liu T."/>
            <person name="Zhang X."/>
            <person name="Wu Z."/>
            <person name="Fan W."/>
            <person name="Dang X."/>
            <person name="Xiang H."/>
            <person name="Tao M."/>
            <person name="Li Y."/>
            <person name="Hu J."/>
            <person name="Li Z."/>
            <person name="Lin L."/>
            <person name="Luo J."/>
            <person name="Geng L."/>
            <person name="Wang L."/>
            <person name="Long M."/>
            <person name="Wan Y."/>
            <person name="He N."/>
            <person name="Zhang Z."/>
            <person name="Lu C."/>
            <person name="Keeling P.J."/>
            <person name="Wang J."/>
            <person name="Xiang Z."/>
            <person name="Zhou Z."/>
        </authorList>
    </citation>
    <scope>NUCLEOTIDE SEQUENCE [LARGE SCALE GENOMIC DNA]</scope>
    <source>
        <strain evidence="2">CQ1 / CVCC 102059</strain>
    </source>
</reference>
<dbReference type="HOGENOM" id="CLU_3106986_0_0_1"/>
<keyword evidence="2" id="KW-1185">Reference proteome</keyword>
<dbReference type="AlphaFoldDB" id="R0KQY1"/>
<protein>
    <submittedName>
        <fullName evidence="1">Uncharacterized protein</fullName>
    </submittedName>
</protein>
<dbReference type="VEuPathDB" id="MicrosporidiaDB:NBO_156g0003"/>
<gene>
    <name evidence="1" type="ORF">NBO_156g0003</name>
</gene>